<feature type="domain" description="Metallo-beta-lactamase" evidence="1">
    <location>
        <begin position="27"/>
        <end position="234"/>
    </location>
</feature>
<evidence type="ECO:0000313" key="2">
    <source>
        <dbReference type="EMBL" id="EFL28926.1"/>
    </source>
</evidence>
<proteinExistence type="predicted"/>
<reference evidence="2 3" key="1">
    <citation type="submission" date="2009-02" db="EMBL/GenBank/DDBJ databases">
        <title>Annotation of Streptomyces hygroscopicus strain ATCC 53653.</title>
        <authorList>
            <consortium name="The Broad Institute Genome Sequencing Platform"/>
            <consortium name="Broad Institute Microbial Sequencing Center"/>
            <person name="Fischbach M."/>
            <person name="Godfrey P."/>
            <person name="Ward D."/>
            <person name="Young S."/>
            <person name="Zeng Q."/>
            <person name="Koehrsen M."/>
            <person name="Alvarado L."/>
            <person name="Berlin A.M."/>
            <person name="Bochicchio J."/>
            <person name="Borenstein D."/>
            <person name="Chapman S.B."/>
            <person name="Chen Z."/>
            <person name="Engels R."/>
            <person name="Freedman E."/>
            <person name="Gellesch M."/>
            <person name="Goldberg J."/>
            <person name="Griggs A."/>
            <person name="Gujja S."/>
            <person name="Heilman E.R."/>
            <person name="Heiman D.I."/>
            <person name="Hepburn T.A."/>
            <person name="Howarth C."/>
            <person name="Jen D."/>
            <person name="Larson L."/>
            <person name="Lewis B."/>
            <person name="Mehta T."/>
            <person name="Park D."/>
            <person name="Pearson M."/>
            <person name="Richards J."/>
            <person name="Roberts A."/>
            <person name="Saif S."/>
            <person name="Shea T.D."/>
            <person name="Shenoy N."/>
            <person name="Sisk P."/>
            <person name="Stolte C."/>
            <person name="Sykes S.N."/>
            <person name="Thomson T."/>
            <person name="Walk T."/>
            <person name="White J."/>
            <person name="Yandava C."/>
            <person name="Straight P."/>
            <person name="Clardy J."/>
            <person name="Hung D."/>
            <person name="Kolter R."/>
            <person name="Mekalanos J."/>
            <person name="Walker S."/>
            <person name="Walsh C.T."/>
            <person name="Wieland-Brown L.C."/>
            <person name="Haas B."/>
            <person name="Nusbaum C."/>
            <person name="Birren B."/>
        </authorList>
    </citation>
    <scope>NUCLEOTIDE SEQUENCE [LARGE SCALE GENOMIC DNA]</scope>
    <source>
        <strain evidence="2 3">ATCC 53653</strain>
    </source>
</reference>
<dbReference type="InterPro" id="IPR036866">
    <property type="entry name" value="RibonucZ/Hydroxyglut_hydro"/>
</dbReference>
<dbReference type="InterPro" id="IPR050855">
    <property type="entry name" value="NDM-1-like"/>
</dbReference>
<dbReference type="OrthoDB" id="420651at2"/>
<accession>D9WFG8</accession>
<dbReference type="Pfam" id="PF00753">
    <property type="entry name" value="Lactamase_B"/>
    <property type="match status" value="1"/>
</dbReference>
<keyword evidence="3" id="KW-1185">Reference proteome</keyword>
<dbReference type="STRING" id="457427.SSOG_08640"/>
<organism evidence="2 3">
    <name type="scientific">Streptomyces himastatinicus ATCC 53653</name>
    <dbReference type="NCBI Taxonomy" id="457427"/>
    <lineage>
        <taxon>Bacteria</taxon>
        <taxon>Bacillati</taxon>
        <taxon>Actinomycetota</taxon>
        <taxon>Actinomycetes</taxon>
        <taxon>Kitasatosporales</taxon>
        <taxon>Streptomycetaceae</taxon>
        <taxon>Streptomyces</taxon>
        <taxon>Streptomyces violaceusniger group</taxon>
    </lineage>
</organism>
<dbReference type="Gene3D" id="3.60.15.10">
    <property type="entry name" value="Ribonuclease Z/Hydroxyacylglutathione hydrolase-like"/>
    <property type="match status" value="1"/>
</dbReference>
<dbReference type="SMART" id="SM00849">
    <property type="entry name" value="Lactamase_B"/>
    <property type="match status" value="1"/>
</dbReference>
<protein>
    <submittedName>
        <fullName evidence="2">Metallo-beta-lactamase</fullName>
    </submittedName>
</protein>
<dbReference type="HOGENOM" id="CLU_056342_1_1_11"/>
<dbReference type="InterPro" id="IPR001279">
    <property type="entry name" value="Metallo-B-lactamas"/>
</dbReference>
<evidence type="ECO:0000313" key="3">
    <source>
        <dbReference type="Proteomes" id="UP000003963"/>
    </source>
</evidence>
<dbReference type="Proteomes" id="UP000003963">
    <property type="component" value="Unassembled WGS sequence"/>
</dbReference>
<dbReference type="EMBL" id="GG657754">
    <property type="protein sequence ID" value="EFL28926.1"/>
    <property type="molecule type" value="Genomic_DNA"/>
</dbReference>
<name>D9WFG8_9ACTN</name>
<dbReference type="PANTHER" id="PTHR42951:SF4">
    <property type="entry name" value="ACYL-COENZYME A THIOESTERASE MBLAC2"/>
    <property type="match status" value="1"/>
</dbReference>
<dbReference type="PANTHER" id="PTHR42951">
    <property type="entry name" value="METALLO-BETA-LACTAMASE DOMAIN-CONTAINING"/>
    <property type="match status" value="1"/>
</dbReference>
<dbReference type="AlphaFoldDB" id="D9WFG8"/>
<sequence>MNSPSPLLRLADGVHLWSPTPSAGWGLANCGLIVSPDGTAAWIDSPYDRRMAQDFLERSRSLLPEGGRIGRVIVTHANGDHLWGAEVVRGADIVATREALGHIEYEPAPKQLHAMVRGSDPETPLGWYLQSHFGRFDWADTEVVEPTTTFTGELDLRIGQVPVQLTALPAAHTTGDLIAYLPQQKVAFTGDVIFASSPDDPGDHAVHWAGPLDSVIAACERVLDTGAQTIVPGHGPVLDREGVRGHIGYLEHIRDRARELHTAGVPALEAARKLIAENAFPLPGLPERMVITVGTEYRHLNGGEDRPDIVAMIAVVAQVAWDLRQGCPLHSPPRCRTRRITFTARGGKSPPTVLVFGVPMHLFS</sequence>
<dbReference type="RefSeq" id="WP_009720723.1">
    <property type="nucleotide sequence ID" value="NZ_GG657754.1"/>
</dbReference>
<dbReference type="SUPFAM" id="SSF56281">
    <property type="entry name" value="Metallo-hydrolase/oxidoreductase"/>
    <property type="match status" value="1"/>
</dbReference>
<evidence type="ECO:0000259" key="1">
    <source>
        <dbReference type="SMART" id="SM00849"/>
    </source>
</evidence>
<gene>
    <name evidence="2" type="ORF">SSOG_08640</name>
</gene>
<dbReference type="CDD" id="cd16282">
    <property type="entry name" value="metallo-hydrolase-like_MBL-fold"/>
    <property type="match status" value="1"/>
</dbReference>